<organism evidence="1">
    <name type="scientific">Anguilla anguilla</name>
    <name type="common">European freshwater eel</name>
    <name type="synonym">Muraena anguilla</name>
    <dbReference type="NCBI Taxonomy" id="7936"/>
    <lineage>
        <taxon>Eukaryota</taxon>
        <taxon>Metazoa</taxon>
        <taxon>Chordata</taxon>
        <taxon>Craniata</taxon>
        <taxon>Vertebrata</taxon>
        <taxon>Euteleostomi</taxon>
        <taxon>Actinopterygii</taxon>
        <taxon>Neopterygii</taxon>
        <taxon>Teleostei</taxon>
        <taxon>Anguilliformes</taxon>
        <taxon>Anguillidae</taxon>
        <taxon>Anguilla</taxon>
    </lineage>
</organism>
<name>A0A0E9WEU0_ANGAN</name>
<accession>A0A0E9WEU0</accession>
<sequence length="42" mass="5053">MLFIQESHIHVYCSRLYLHIKIYGIKYPSVVLNSYRQAKINL</sequence>
<dbReference type="AlphaFoldDB" id="A0A0E9WEU0"/>
<proteinExistence type="predicted"/>
<dbReference type="EMBL" id="GBXM01020564">
    <property type="protein sequence ID" value="JAH88013.1"/>
    <property type="molecule type" value="Transcribed_RNA"/>
</dbReference>
<reference evidence="1" key="2">
    <citation type="journal article" date="2015" name="Fish Shellfish Immunol.">
        <title>Early steps in the European eel (Anguilla anguilla)-Vibrio vulnificus interaction in the gills: Role of the RtxA13 toxin.</title>
        <authorList>
            <person name="Callol A."/>
            <person name="Pajuelo D."/>
            <person name="Ebbesson L."/>
            <person name="Teles M."/>
            <person name="MacKenzie S."/>
            <person name="Amaro C."/>
        </authorList>
    </citation>
    <scope>NUCLEOTIDE SEQUENCE</scope>
</reference>
<reference evidence="1" key="1">
    <citation type="submission" date="2014-11" db="EMBL/GenBank/DDBJ databases">
        <authorList>
            <person name="Amaro Gonzalez C."/>
        </authorList>
    </citation>
    <scope>NUCLEOTIDE SEQUENCE</scope>
</reference>
<evidence type="ECO:0000313" key="1">
    <source>
        <dbReference type="EMBL" id="JAH88013.1"/>
    </source>
</evidence>
<protein>
    <submittedName>
        <fullName evidence="1">Uncharacterized protein</fullName>
    </submittedName>
</protein>